<keyword evidence="4" id="KW-0456">Lyase</keyword>
<gene>
    <name evidence="7" type="primary">vrtJ_2</name>
    <name evidence="7" type="ORF">LOCC1_G003356</name>
</gene>
<dbReference type="GO" id="GO:0008732">
    <property type="term" value="F:L-allo-threonine aldolase activity"/>
    <property type="evidence" value="ECO:0007669"/>
    <property type="project" value="TreeGrafter"/>
</dbReference>
<dbReference type="SUPFAM" id="SSF53383">
    <property type="entry name" value="PLP-dependent transferases"/>
    <property type="match status" value="1"/>
</dbReference>
<dbReference type="Proteomes" id="UP000443090">
    <property type="component" value="Unassembled WGS sequence"/>
</dbReference>
<keyword evidence="8" id="KW-1185">Reference proteome</keyword>
<evidence type="ECO:0000256" key="5">
    <source>
        <dbReference type="PIRSR" id="PIRSR017617-1"/>
    </source>
</evidence>
<proteinExistence type="inferred from homology"/>
<dbReference type="GO" id="GO:0006545">
    <property type="term" value="P:glycine biosynthetic process"/>
    <property type="evidence" value="ECO:0007669"/>
    <property type="project" value="TreeGrafter"/>
</dbReference>
<feature type="non-terminal residue" evidence="7">
    <location>
        <position position="1"/>
    </location>
</feature>
<evidence type="ECO:0000256" key="3">
    <source>
        <dbReference type="ARBA" id="ARBA00022898"/>
    </source>
</evidence>
<feature type="modified residue" description="N6-(pyridoxal phosphate)lysine" evidence="5">
    <location>
        <position position="228"/>
    </location>
</feature>
<dbReference type="GO" id="GO:0005829">
    <property type="term" value="C:cytosol"/>
    <property type="evidence" value="ECO:0007669"/>
    <property type="project" value="TreeGrafter"/>
</dbReference>
<dbReference type="Gene3D" id="3.40.640.10">
    <property type="entry name" value="Type I PLP-dependent aspartate aminotransferase-like (Major domain)"/>
    <property type="match status" value="1"/>
</dbReference>
<evidence type="ECO:0000259" key="6">
    <source>
        <dbReference type="Pfam" id="PF01212"/>
    </source>
</evidence>
<dbReference type="OrthoDB" id="10261951at2759"/>
<evidence type="ECO:0000256" key="2">
    <source>
        <dbReference type="ARBA" id="ARBA00006966"/>
    </source>
</evidence>
<evidence type="ECO:0000313" key="7">
    <source>
        <dbReference type="EMBL" id="TVY44550.1"/>
    </source>
</evidence>
<comment type="similarity">
    <text evidence="2">Belongs to the threonine aldolase family.</text>
</comment>
<evidence type="ECO:0000256" key="4">
    <source>
        <dbReference type="ARBA" id="ARBA00023239"/>
    </source>
</evidence>
<dbReference type="EMBL" id="QGMI01000229">
    <property type="protein sequence ID" value="TVY44550.1"/>
    <property type="molecule type" value="Genomic_DNA"/>
</dbReference>
<dbReference type="FunFam" id="3.40.640.10:FF:000030">
    <property type="entry name" value="Low-specificity L-threonine aldolase"/>
    <property type="match status" value="1"/>
</dbReference>
<comment type="caution">
    <text evidence="7">The sequence shown here is derived from an EMBL/GenBank/DDBJ whole genome shotgun (WGS) entry which is preliminary data.</text>
</comment>
<organism evidence="7 8">
    <name type="scientific">Lachnellula occidentalis</name>
    <dbReference type="NCBI Taxonomy" id="215460"/>
    <lineage>
        <taxon>Eukaryota</taxon>
        <taxon>Fungi</taxon>
        <taxon>Dikarya</taxon>
        <taxon>Ascomycota</taxon>
        <taxon>Pezizomycotina</taxon>
        <taxon>Leotiomycetes</taxon>
        <taxon>Helotiales</taxon>
        <taxon>Lachnaceae</taxon>
        <taxon>Lachnellula</taxon>
    </lineage>
</organism>
<comment type="cofactor">
    <cofactor evidence="1">
        <name>pyridoxal 5'-phosphate</name>
        <dbReference type="ChEBI" id="CHEBI:597326"/>
    </cofactor>
</comment>
<dbReference type="InterPro" id="IPR015421">
    <property type="entry name" value="PyrdxlP-dep_Trfase_major"/>
</dbReference>
<evidence type="ECO:0000256" key="1">
    <source>
        <dbReference type="ARBA" id="ARBA00001933"/>
    </source>
</evidence>
<feature type="domain" description="Aromatic amino acid beta-eliminating lyase/threonine aldolase" evidence="6">
    <location>
        <begin position="23"/>
        <end position="315"/>
    </location>
</feature>
<sequence>AANEKSFFQDNVTWSPDGTAAFDFRGDVRTTPTAEMLEAVAHSSMGDGVEGSDLTTNSLQDYMAAITGHEAALFVLSGTMGNILALRSHLTSPPYAILGDSRAHFLSLEAGGTLFLTGATPQPIQPSNKLYITLEDIKKHVTIDDGIRTHGTPTRVIVLENTLRGILTPFHETKRICEYAHDNGIKVHLDGARLWEVIVATTKSPSNYTSALRRYCRLFDTVTMCFSKGLGAPVGSILVGTKSLIRQATLLRHSIGGSIRMPGLLTACAFVAVKTTFEGGLLRRTHELAKQIATFWEEKCGGRLLFPTDTNMVWLDFSGQNFTLGDLRVKAQEKGLIIFRERLIFHYRKFYIIQSLLLETAKVRHLTVIKRDLSSGDKNARDRIT</sequence>
<protein>
    <submittedName>
        <fullName evidence="7">Aldolase</fullName>
    </submittedName>
</protein>
<dbReference type="InterPro" id="IPR001597">
    <property type="entry name" value="ArAA_b-elim_lyase/Thr_aldolase"/>
</dbReference>
<dbReference type="PANTHER" id="PTHR48097:SF9">
    <property type="entry name" value="L-THREONINE ALDOLASE"/>
    <property type="match status" value="1"/>
</dbReference>
<evidence type="ECO:0000313" key="8">
    <source>
        <dbReference type="Proteomes" id="UP000443090"/>
    </source>
</evidence>
<dbReference type="AlphaFoldDB" id="A0A8H8S186"/>
<dbReference type="Pfam" id="PF01212">
    <property type="entry name" value="Beta_elim_lyase"/>
    <property type="match status" value="1"/>
</dbReference>
<dbReference type="PANTHER" id="PTHR48097">
    <property type="entry name" value="L-THREONINE ALDOLASE-RELATED"/>
    <property type="match status" value="1"/>
</dbReference>
<name>A0A8H8S186_9HELO</name>
<dbReference type="GO" id="GO:0006567">
    <property type="term" value="P:L-threonine catabolic process"/>
    <property type="evidence" value="ECO:0007669"/>
    <property type="project" value="TreeGrafter"/>
</dbReference>
<accession>A0A8H8S186</accession>
<dbReference type="InterPro" id="IPR023603">
    <property type="entry name" value="Low_specificity_L-TA-like"/>
</dbReference>
<keyword evidence="3" id="KW-0663">Pyridoxal phosphate</keyword>
<dbReference type="InterPro" id="IPR015424">
    <property type="entry name" value="PyrdxlP-dep_Trfase"/>
</dbReference>
<dbReference type="PIRSF" id="PIRSF017617">
    <property type="entry name" value="Thr_aldolase"/>
    <property type="match status" value="1"/>
</dbReference>
<reference evidence="7 8" key="1">
    <citation type="submission" date="2018-05" db="EMBL/GenBank/DDBJ databases">
        <title>Genome sequencing and assembly of the regulated plant pathogen Lachnellula willkommii and related sister species for the development of diagnostic species identification markers.</title>
        <authorList>
            <person name="Giroux E."/>
            <person name="Bilodeau G."/>
        </authorList>
    </citation>
    <scope>NUCLEOTIDE SEQUENCE [LARGE SCALE GENOMIC DNA]</scope>
    <source>
        <strain evidence="7 8">CBS 160.35</strain>
    </source>
</reference>